<reference evidence="1 2" key="1">
    <citation type="submission" date="2020-08" db="EMBL/GenBank/DDBJ databases">
        <title>Sequencing the genomes of 1000 actinobacteria strains.</title>
        <authorList>
            <person name="Klenk H.-P."/>
        </authorList>
    </citation>
    <scope>NUCLEOTIDE SEQUENCE [LARGE SCALE GENOMIC DNA]</scope>
    <source>
        <strain evidence="1 2">DSM 45362</strain>
    </source>
</reference>
<dbReference type="AlphaFoldDB" id="A0A841BV72"/>
<accession>A0A841BV72</accession>
<organism evidence="1 2">
    <name type="scientific">Allocatelliglobosispora scoriae</name>
    <dbReference type="NCBI Taxonomy" id="643052"/>
    <lineage>
        <taxon>Bacteria</taxon>
        <taxon>Bacillati</taxon>
        <taxon>Actinomycetota</taxon>
        <taxon>Actinomycetes</taxon>
        <taxon>Micromonosporales</taxon>
        <taxon>Micromonosporaceae</taxon>
        <taxon>Allocatelliglobosispora</taxon>
    </lineage>
</organism>
<evidence type="ECO:0000313" key="1">
    <source>
        <dbReference type="EMBL" id="MBB5872094.1"/>
    </source>
</evidence>
<sequence length="292" mass="32821">MTVVYVDAKLTDDERREKLFAGDIFVFTPTAGTLELINFARRMAEEAFAPHFPPDAQHHMEAQAYVDVLADLKPSFINHPYAKDLLRQIFGELGCAVEETYLDVPRLRTMTSDYLNAGLTYQFHVHRDTWFSAPMCQINWWMPVYEVTESNIMAFHPRYFSEKVPNSSDGYAYDTWVATGRTSAAKQVTMETRWQPEATEPVEKHPEIRVVTPPGGILMFSGAQLHSTVPNTSGKTRFSIDFRTVNRQDVATLAGAQNVDSAATGTTLGDFLRSTDLEQLPADLIAAYSAPR</sequence>
<keyword evidence="2" id="KW-1185">Reference proteome</keyword>
<dbReference type="RefSeq" id="WP_184841450.1">
    <property type="nucleotide sequence ID" value="NZ_JACHMN010000003.1"/>
</dbReference>
<dbReference type="Gene3D" id="2.60.120.620">
    <property type="entry name" value="q2cbj1_9rhob like domain"/>
    <property type="match status" value="1"/>
</dbReference>
<proteinExistence type="predicted"/>
<dbReference type="EMBL" id="JACHMN010000003">
    <property type="protein sequence ID" value="MBB5872094.1"/>
    <property type="molecule type" value="Genomic_DNA"/>
</dbReference>
<dbReference type="Proteomes" id="UP000587527">
    <property type="component" value="Unassembled WGS sequence"/>
</dbReference>
<evidence type="ECO:0008006" key="3">
    <source>
        <dbReference type="Google" id="ProtNLM"/>
    </source>
</evidence>
<dbReference type="SUPFAM" id="SSF51197">
    <property type="entry name" value="Clavaminate synthase-like"/>
    <property type="match status" value="1"/>
</dbReference>
<evidence type="ECO:0000313" key="2">
    <source>
        <dbReference type="Proteomes" id="UP000587527"/>
    </source>
</evidence>
<name>A0A841BV72_9ACTN</name>
<gene>
    <name evidence="1" type="ORF">F4553_005528</name>
</gene>
<protein>
    <recommendedName>
        <fullName evidence="3">Phytanoyl-CoA dioxygenase family protein</fullName>
    </recommendedName>
</protein>
<comment type="caution">
    <text evidence="1">The sequence shown here is derived from an EMBL/GenBank/DDBJ whole genome shotgun (WGS) entry which is preliminary data.</text>
</comment>